<protein>
    <submittedName>
        <fullName evidence="1">Uncharacterized protein</fullName>
    </submittedName>
</protein>
<gene>
    <name evidence="1" type="ORF">ACFFGN_12305</name>
</gene>
<comment type="caution">
    <text evidence="1">The sequence shown here is derived from an EMBL/GenBank/DDBJ whole genome shotgun (WGS) entry which is preliminary data.</text>
</comment>
<sequence length="47" mass="5292">MKPDVRRTPLDVPCNDLDLVTYDDDPRDDLDVLARPSAVVIAGQRVR</sequence>
<evidence type="ECO:0000313" key="2">
    <source>
        <dbReference type="Proteomes" id="UP001589890"/>
    </source>
</evidence>
<reference evidence="1 2" key="1">
    <citation type="submission" date="2024-09" db="EMBL/GenBank/DDBJ databases">
        <authorList>
            <person name="Sun Q."/>
            <person name="Mori K."/>
        </authorList>
    </citation>
    <scope>NUCLEOTIDE SEQUENCE [LARGE SCALE GENOMIC DNA]</scope>
    <source>
        <strain evidence="1 2">CGMCC 1.15906</strain>
    </source>
</reference>
<organism evidence="1 2">
    <name type="scientific">Kribbella deserti</name>
    <dbReference type="NCBI Taxonomy" id="1926257"/>
    <lineage>
        <taxon>Bacteria</taxon>
        <taxon>Bacillati</taxon>
        <taxon>Actinomycetota</taxon>
        <taxon>Actinomycetes</taxon>
        <taxon>Propionibacteriales</taxon>
        <taxon>Kribbellaceae</taxon>
        <taxon>Kribbella</taxon>
    </lineage>
</organism>
<accession>A0ABV6QJZ3</accession>
<dbReference type="EMBL" id="JBHLTC010000014">
    <property type="protein sequence ID" value="MFC0624850.1"/>
    <property type="molecule type" value="Genomic_DNA"/>
</dbReference>
<name>A0ABV6QJZ3_9ACTN</name>
<keyword evidence="2" id="KW-1185">Reference proteome</keyword>
<dbReference type="Proteomes" id="UP001589890">
    <property type="component" value="Unassembled WGS sequence"/>
</dbReference>
<proteinExistence type="predicted"/>
<dbReference type="RefSeq" id="WP_380046647.1">
    <property type="nucleotide sequence ID" value="NZ_JBHLTC010000014.1"/>
</dbReference>
<evidence type="ECO:0000313" key="1">
    <source>
        <dbReference type="EMBL" id="MFC0624850.1"/>
    </source>
</evidence>